<dbReference type="GO" id="GO:0003743">
    <property type="term" value="F:translation initiation factor activity"/>
    <property type="evidence" value="ECO:0007669"/>
    <property type="project" value="UniProtKB-KW"/>
</dbReference>
<dbReference type="GeneID" id="94432428"/>
<keyword evidence="3" id="KW-1185">Reference proteome</keyword>
<feature type="compositionally biased region" description="Basic and acidic residues" evidence="1">
    <location>
        <begin position="81"/>
        <end position="98"/>
    </location>
</feature>
<dbReference type="Proteomes" id="UP000221165">
    <property type="component" value="Unassembled WGS sequence"/>
</dbReference>
<keyword evidence="2" id="KW-0648">Protein biosynthesis</keyword>
<dbReference type="EMBL" id="MIGC01005285">
    <property type="protein sequence ID" value="PHJ17082.1"/>
    <property type="molecule type" value="Genomic_DNA"/>
</dbReference>
<proteinExistence type="predicted"/>
<sequence>MTGTEALQEAEKRGLDAIVLSGSDGSCPTCLLTSQLDSVLQERERKLHAKRMGLQNKHLGLTSSSRGAANDNSINSHTRRVKTDSDSELDGKERDTREGQSVTSEMLLEADQGVDEGRRPGKEEVAEFAFDPSRKIKTVRVSCVADERDMLRSAMTARKYLSNGHRVEIHFVAQQQKKGGTRVRKSHLVLLLERFVRECGDVGRPVSLPLSASLLETQAVIKVQIWPCTKEQAAAFQLPRIVLDTAKGDGGKKKSTLFRMGEEKRQAKVAECRRERALLKSTRRRTEDEEHID</sequence>
<evidence type="ECO:0000313" key="3">
    <source>
        <dbReference type="Proteomes" id="UP000221165"/>
    </source>
</evidence>
<dbReference type="AlphaFoldDB" id="A0A2C6KKT9"/>
<evidence type="ECO:0000313" key="2">
    <source>
        <dbReference type="EMBL" id="PHJ17082.1"/>
    </source>
</evidence>
<comment type="caution">
    <text evidence="2">The sequence shown here is derived from an EMBL/GenBank/DDBJ whole genome shotgun (WGS) entry which is preliminary data.</text>
</comment>
<dbReference type="SUPFAM" id="SSF55200">
    <property type="entry name" value="Translation initiation factor IF3, C-terminal domain"/>
    <property type="match status" value="1"/>
</dbReference>
<protein>
    <submittedName>
        <fullName evidence="2">Translation initiation factor if</fullName>
    </submittedName>
</protein>
<dbReference type="VEuPathDB" id="ToxoDB:CSUI_009098"/>
<reference evidence="2 3" key="1">
    <citation type="journal article" date="2017" name="Int. J. Parasitol.">
        <title>The genome of the protozoan parasite Cystoisospora suis and a reverse vaccinology approach to identify vaccine candidates.</title>
        <authorList>
            <person name="Palmieri N."/>
            <person name="Shrestha A."/>
            <person name="Ruttkowski B."/>
            <person name="Beck T."/>
            <person name="Vogl C."/>
            <person name="Tomley F."/>
            <person name="Blake D.P."/>
            <person name="Joachim A."/>
        </authorList>
    </citation>
    <scope>NUCLEOTIDE SEQUENCE [LARGE SCALE GENOMIC DNA]</scope>
    <source>
        <strain evidence="2 3">Wien I</strain>
    </source>
</reference>
<gene>
    <name evidence="2" type="ORF">CSUI_009098</name>
</gene>
<accession>A0A2C6KKT9</accession>
<dbReference type="InterPro" id="IPR036788">
    <property type="entry name" value="T_IF-3_C_sf"/>
</dbReference>
<feature type="region of interest" description="Disordered" evidence="1">
    <location>
        <begin position="50"/>
        <end position="104"/>
    </location>
</feature>
<dbReference type="OrthoDB" id="333341at2759"/>
<feature type="compositionally biased region" description="Polar residues" evidence="1">
    <location>
        <begin position="61"/>
        <end position="76"/>
    </location>
</feature>
<evidence type="ECO:0000256" key="1">
    <source>
        <dbReference type="SAM" id="MobiDB-lite"/>
    </source>
</evidence>
<organism evidence="2 3">
    <name type="scientific">Cystoisospora suis</name>
    <dbReference type="NCBI Taxonomy" id="483139"/>
    <lineage>
        <taxon>Eukaryota</taxon>
        <taxon>Sar</taxon>
        <taxon>Alveolata</taxon>
        <taxon>Apicomplexa</taxon>
        <taxon>Conoidasida</taxon>
        <taxon>Coccidia</taxon>
        <taxon>Eucoccidiorida</taxon>
        <taxon>Eimeriorina</taxon>
        <taxon>Sarcocystidae</taxon>
        <taxon>Cystoisospora</taxon>
    </lineage>
</organism>
<dbReference type="RefSeq" id="XP_067918807.1">
    <property type="nucleotide sequence ID" value="XM_068069217.1"/>
</dbReference>
<keyword evidence="2" id="KW-0396">Initiation factor</keyword>
<dbReference type="Gene3D" id="3.30.110.10">
    <property type="entry name" value="Translation initiation factor 3 (IF-3), C-terminal domain"/>
    <property type="match status" value="1"/>
</dbReference>
<name>A0A2C6KKT9_9APIC</name>